<evidence type="ECO:0000256" key="3">
    <source>
        <dbReference type="SAM" id="MobiDB-lite"/>
    </source>
</evidence>
<dbReference type="EMBL" id="JACHMH010000001">
    <property type="protein sequence ID" value="MBB4674129.1"/>
    <property type="molecule type" value="Genomic_DNA"/>
</dbReference>
<evidence type="ECO:0000256" key="2">
    <source>
        <dbReference type="PIRSR" id="PIRSR605754-1"/>
    </source>
</evidence>
<dbReference type="SUPFAM" id="SSF63817">
    <property type="entry name" value="Sortase"/>
    <property type="match status" value="1"/>
</dbReference>
<dbReference type="InterPro" id="IPR042001">
    <property type="entry name" value="Sortase_F"/>
</dbReference>
<gene>
    <name evidence="4" type="ORF">HNR67_000247</name>
</gene>
<feature type="region of interest" description="Disordered" evidence="3">
    <location>
        <begin position="76"/>
        <end position="95"/>
    </location>
</feature>
<comment type="caution">
    <text evidence="4">The sequence shown here is derived from an EMBL/GenBank/DDBJ whole genome shotgun (WGS) entry which is preliminary data.</text>
</comment>
<dbReference type="InterPro" id="IPR020610">
    <property type="entry name" value="Thiolase_AS"/>
</dbReference>
<keyword evidence="5" id="KW-1185">Reference proteome</keyword>
<accession>A0A7W7C443</accession>
<dbReference type="GO" id="GO:0016787">
    <property type="term" value="F:hydrolase activity"/>
    <property type="evidence" value="ECO:0007669"/>
    <property type="project" value="UniProtKB-KW"/>
</dbReference>
<name>A0A7W7C443_9PSEU</name>
<dbReference type="InterPro" id="IPR023365">
    <property type="entry name" value="Sortase_dom-sf"/>
</dbReference>
<evidence type="ECO:0000313" key="5">
    <source>
        <dbReference type="Proteomes" id="UP000533598"/>
    </source>
</evidence>
<sequence>MGRSLYPGETKRDNRARVAGLGLLGVAAVCVAAGLGASQLTTTVIGEPVAVESPPPSPLRARPLTDIGDAPLIRWGQPGGGNPAQTTTPAKPGQPNQIVQPAGGQRPGTIRLPEGGTATLVRREVAPDGVLPVPDGIRDATWWGAGLDSAKGATVLAGHVNWKGATGPFAELWRSDKGQQVTVKDATGKTYNYRITEVHTVHKDQLPQRAESLFAQSGNHRLVLVTCGGQWIGGRLGYDDNRIIIAERV</sequence>
<dbReference type="GO" id="GO:0016747">
    <property type="term" value="F:acyltransferase activity, transferring groups other than amino-acyl groups"/>
    <property type="evidence" value="ECO:0007669"/>
    <property type="project" value="InterPro"/>
</dbReference>
<dbReference type="InterPro" id="IPR005754">
    <property type="entry name" value="Sortase"/>
</dbReference>
<feature type="active site" description="Proton donor/acceptor" evidence="2">
    <location>
        <position position="159"/>
    </location>
</feature>
<proteinExistence type="predicted"/>
<dbReference type="RefSeq" id="WP_185000159.1">
    <property type="nucleotide sequence ID" value="NZ_BAAAUI010000011.1"/>
</dbReference>
<feature type="compositionally biased region" description="Polar residues" evidence="3">
    <location>
        <begin position="83"/>
        <end position="95"/>
    </location>
</feature>
<feature type="active site" description="Acyl-thioester intermediate" evidence="2">
    <location>
        <position position="227"/>
    </location>
</feature>
<dbReference type="CDD" id="cd05829">
    <property type="entry name" value="Sortase_F"/>
    <property type="match status" value="1"/>
</dbReference>
<keyword evidence="1" id="KW-0378">Hydrolase</keyword>
<dbReference type="AlphaFoldDB" id="A0A7W7C443"/>
<reference evidence="4 5" key="1">
    <citation type="submission" date="2020-08" db="EMBL/GenBank/DDBJ databases">
        <title>Sequencing the genomes of 1000 actinobacteria strains.</title>
        <authorList>
            <person name="Klenk H.-P."/>
        </authorList>
    </citation>
    <scope>NUCLEOTIDE SEQUENCE [LARGE SCALE GENOMIC DNA]</scope>
    <source>
        <strain evidence="4 5">DSM 44230</strain>
    </source>
</reference>
<organism evidence="4 5">
    <name type="scientific">Crossiella cryophila</name>
    <dbReference type="NCBI Taxonomy" id="43355"/>
    <lineage>
        <taxon>Bacteria</taxon>
        <taxon>Bacillati</taxon>
        <taxon>Actinomycetota</taxon>
        <taxon>Actinomycetes</taxon>
        <taxon>Pseudonocardiales</taxon>
        <taxon>Pseudonocardiaceae</taxon>
        <taxon>Crossiella</taxon>
    </lineage>
</organism>
<evidence type="ECO:0000313" key="4">
    <source>
        <dbReference type="EMBL" id="MBB4674129.1"/>
    </source>
</evidence>
<dbReference type="Pfam" id="PF04203">
    <property type="entry name" value="Sortase"/>
    <property type="match status" value="1"/>
</dbReference>
<protein>
    <submittedName>
        <fullName evidence="4">LPXTG-site transpeptidase (Sortase) family protein</fullName>
    </submittedName>
</protein>
<dbReference type="Proteomes" id="UP000533598">
    <property type="component" value="Unassembled WGS sequence"/>
</dbReference>
<evidence type="ECO:0000256" key="1">
    <source>
        <dbReference type="ARBA" id="ARBA00022801"/>
    </source>
</evidence>
<dbReference type="Gene3D" id="2.40.260.10">
    <property type="entry name" value="Sortase"/>
    <property type="match status" value="1"/>
</dbReference>
<dbReference type="PROSITE" id="PS00099">
    <property type="entry name" value="THIOLASE_3"/>
    <property type="match status" value="1"/>
</dbReference>